<reference evidence="2" key="1">
    <citation type="journal article" date="2023" name="Front. Plant Sci.">
        <title>Chromosomal-level genome assembly of Melastoma candidum provides insights into trichome evolution.</title>
        <authorList>
            <person name="Zhong Y."/>
            <person name="Wu W."/>
            <person name="Sun C."/>
            <person name="Zou P."/>
            <person name="Liu Y."/>
            <person name="Dai S."/>
            <person name="Zhou R."/>
        </authorList>
    </citation>
    <scope>NUCLEOTIDE SEQUENCE [LARGE SCALE GENOMIC DNA]</scope>
</reference>
<protein>
    <submittedName>
        <fullName evidence="1">Uncharacterized protein</fullName>
    </submittedName>
</protein>
<evidence type="ECO:0000313" key="2">
    <source>
        <dbReference type="Proteomes" id="UP001057402"/>
    </source>
</evidence>
<keyword evidence="2" id="KW-1185">Reference proteome</keyword>
<accession>A0ACB9L290</accession>
<organism evidence="1 2">
    <name type="scientific">Melastoma candidum</name>
    <dbReference type="NCBI Taxonomy" id="119954"/>
    <lineage>
        <taxon>Eukaryota</taxon>
        <taxon>Viridiplantae</taxon>
        <taxon>Streptophyta</taxon>
        <taxon>Embryophyta</taxon>
        <taxon>Tracheophyta</taxon>
        <taxon>Spermatophyta</taxon>
        <taxon>Magnoliopsida</taxon>
        <taxon>eudicotyledons</taxon>
        <taxon>Gunneridae</taxon>
        <taxon>Pentapetalae</taxon>
        <taxon>rosids</taxon>
        <taxon>malvids</taxon>
        <taxon>Myrtales</taxon>
        <taxon>Melastomataceae</taxon>
        <taxon>Melastomatoideae</taxon>
        <taxon>Melastomateae</taxon>
        <taxon>Melastoma</taxon>
    </lineage>
</organism>
<name>A0ACB9L290_9MYRT</name>
<sequence length="138" mass="14994">MNSATSSARIISFIQGILANLSAKIRGLRRNLPVKVLFFLVGFYCTTAFATVIGQTGDLDILSAALAVLVVEGIGALTNKASLNLLERARVVITMLNYWKAGLSLGLFLDSFKYEIGDSLTGLYSILNLEVDSFPPFW</sequence>
<dbReference type="Proteomes" id="UP001057402">
    <property type="component" value="Chromosome 12"/>
</dbReference>
<dbReference type="EMBL" id="CM042891">
    <property type="protein sequence ID" value="KAI4303434.1"/>
    <property type="molecule type" value="Genomic_DNA"/>
</dbReference>
<proteinExistence type="predicted"/>
<comment type="caution">
    <text evidence="1">The sequence shown here is derived from an EMBL/GenBank/DDBJ whole genome shotgun (WGS) entry which is preliminary data.</text>
</comment>
<evidence type="ECO:0000313" key="1">
    <source>
        <dbReference type="EMBL" id="KAI4303434.1"/>
    </source>
</evidence>
<gene>
    <name evidence="1" type="ORF">MLD38_039066</name>
</gene>